<keyword evidence="1" id="KW-0813">Transport</keyword>
<dbReference type="PANTHER" id="PTHR43298">
    <property type="entry name" value="MULTIDRUG RESISTANCE PROTEIN NORM-RELATED"/>
    <property type="match status" value="1"/>
</dbReference>
<keyword evidence="4" id="KW-1185">Reference proteome</keyword>
<protein>
    <submittedName>
        <fullName evidence="3">Multi anti extrusion protein MatE</fullName>
    </submittedName>
</protein>
<dbReference type="Pfam" id="PF01554">
    <property type="entry name" value="MatE"/>
    <property type="match status" value="1"/>
</dbReference>
<dbReference type="Proteomes" id="UP000179860">
    <property type="component" value="Plasmid pl2WSM5005"/>
</dbReference>
<feature type="transmembrane region" description="Helical" evidence="2">
    <location>
        <begin position="278"/>
        <end position="296"/>
    </location>
</feature>
<sequence length="462" mass="50166">MSEHEPFLVNLNRDLSFLFSIWVGQLFVVAYAVVDVLIVGNRRPDLLGALALGNAIYGPLGVIITAFFSSITINASRIIAEKSVATLKYIAYYGFASGIFAASFSFFVMKYFSTVHHWSNQSPYLVVATQDYLDALTSSALPFILFRIIACIANSIRATAYITVLQGIGLIVKITLSLALVDSPYFQLGLIGCGLSTTIAFYIMGIGATLLFLFDRRFSVFRFDFFLSREPSQLVLLLRTGLPVAFSTLSEVAAFGYMTILISKFDADQLSAHQIVSNVYNVGYTLVVSLAVLFSVKISQAFGLEGQIAAGRKARTAIFVTMAVGFLLASLHMFFGAAVFRLHTADERVLSISNRILIFLSLVIFVDCLQTSAAAALRALGINAFPAFVQIISLWIGVAVLGDGFATQRLWLGSVNLVSATGVWCGVFFGLLPSALIMSLVASGGSKAICKHLRRIISQCTR</sequence>
<feature type="transmembrane region" description="Helical" evidence="2">
    <location>
        <begin position="381"/>
        <end position="401"/>
    </location>
</feature>
<evidence type="ECO:0000256" key="2">
    <source>
        <dbReference type="SAM" id="Phobius"/>
    </source>
</evidence>
<feature type="transmembrane region" description="Helical" evidence="2">
    <location>
        <begin position="46"/>
        <end position="68"/>
    </location>
</feature>
<keyword evidence="2" id="KW-0472">Membrane</keyword>
<gene>
    <name evidence="3" type="ORF">BJG93_34310</name>
</gene>
<keyword evidence="2" id="KW-0812">Transmembrane</keyword>
<feature type="transmembrane region" description="Helical" evidence="2">
    <location>
        <begin position="132"/>
        <end position="153"/>
    </location>
</feature>
<dbReference type="GO" id="GO:0005886">
    <property type="term" value="C:plasma membrane"/>
    <property type="evidence" value="ECO:0007669"/>
    <property type="project" value="TreeGrafter"/>
</dbReference>
<feature type="transmembrane region" description="Helical" evidence="2">
    <location>
        <begin position="160"/>
        <end position="180"/>
    </location>
</feature>
<dbReference type="GO" id="GO:0015297">
    <property type="term" value="F:antiporter activity"/>
    <property type="evidence" value="ECO:0007669"/>
    <property type="project" value="InterPro"/>
</dbReference>
<proteinExistence type="predicted"/>
<reference evidence="3" key="1">
    <citation type="submission" date="2016-09" db="EMBL/GenBank/DDBJ databases">
        <title>The Complete Genome of Burkholderia sprentiae wsm5005.</title>
        <authorList>
            <person name="De Meyer S."/>
            <person name="Wang P."/>
            <person name="Terpolilli J."/>
        </authorList>
    </citation>
    <scope>NUCLEOTIDE SEQUENCE [LARGE SCALE GENOMIC DNA]</scope>
    <source>
        <strain evidence="3">WSM5005</strain>
        <plasmid evidence="3">pl2WSM5005</plasmid>
    </source>
</reference>
<feature type="transmembrane region" description="Helical" evidence="2">
    <location>
        <begin position="186"/>
        <end position="214"/>
    </location>
</feature>
<feature type="transmembrane region" description="Helical" evidence="2">
    <location>
        <begin position="421"/>
        <end position="445"/>
    </location>
</feature>
<feature type="transmembrane region" description="Helical" evidence="2">
    <location>
        <begin position="234"/>
        <end position="258"/>
    </location>
</feature>
<dbReference type="GO" id="GO:0042910">
    <property type="term" value="F:xenobiotic transmembrane transporter activity"/>
    <property type="evidence" value="ECO:0007669"/>
    <property type="project" value="InterPro"/>
</dbReference>
<dbReference type="OrthoDB" id="9080728at2"/>
<keyword evidence="2" id="KW-1133">Transmembrane helix</keyword>
<dbReference type="AlphaFoldDB" id="A0A1I9YUQ2"/>
<feature type="transmembrane region" description="Helical" evidence="2">
    <location>
        <begin position="352"/>
        <end position="369"/>
    </location>
</feature>
<dbReference type="PANTHER" id="PTHR43298:SF2">
    <property type="entry name" value="FMN_FAD EXPORTER YEEO-RELATED"/>
    <property type="match status" value="1"/>
</dbReference>
<evidence type="ECO:0000313" key="4">
    <source>
        <dbReference type="Proteomes" id="UP000179860"/>
    </source>
</evidence>
<dbReference type="EMBL" id="CP017565">
    <property type="protein sequence ID" value="APA90609.2"/>
    <property type="molecule type" value="Genomic_DNA"/>
</dbReference>
<feature type="transmembrane region" description="Helical" evidence="2">
    <location>
        <begin position="15"/>
        <end position="34"/>
    </location>
</feature>
<dbReference type="InterPro" id="IPR050222">
    <property type="entry name" value="MATE_MdtK"/>
</dbReference>
<evidence type="ECO:0000256" key="1">
    <source>
        <dbReference type="ARBA" id="ARBA00022448"/>
    </source>
</evidence>
<organism evidence="3 4">
    <name type="scientific">Paraburkholderia sprentiae WSM5005</name>
    <dbReference type="NCBI Taxonomy" id="754502"/>
    <lineage>
        <taxon>Bacteria</taxon>
        <taxon>Pseudomonadati</taxon>
        <taxon>Pseudomonadota</taxon>
        <taxon>Betaproteobacteria</taxon>
        <taxon>Burkholderiales</taxon>
        <taxon>Burkholderiaceae</taxon>
        <taxon>Paraburkholderia</taxon>
    </lineage>
</organism>
<keyword evidence="3" id="KW-0614">Plasmid</keyword>
<accession>A0A1I9YUQ2</accession>
<evidence type="ECO:0000313" key="3">
    <source>
        <dbReference type="EMBL" id="APA90609.2"/>
    </source>
</evidence>
<feature type="transmembrane region" description="Helical" evidence="2">
    <location>
        <begin position="317"/>
        <end position="340"/>
    </location>
</feature>
<feature type="transmembrane region" description="Helical" evidence="2">
    <location>
        <begin position="89"/>
        <end position="112"/>
    </location>
</feature>
<dbReference type="InterPro" id="IPR002528">
    <property type="entry name" value="MATE_fam"/>
</dbReference>
<dbReference type="RefSeq" id="WP_082194445.1">
    <property type="nucleotide sequence ID" value="NZ_CP017565.2"/>
</dbReference>
<dbReference type="KEGG" id="pspw:BJG93_34310"/>
<geneLocation type="plasmid" evidence="3 4">
    <name>pl2WSM5005</name>
</geneLocation>
<name>A0A1I9YUQ2_9BURK</name>
<reference evidence="3" key="2">
    <citation type="submission" date="2021-06" db="EMBL/GenBank/DDBJ databases">
        <authorList>
            <person name="Rogers T.H."/>
            <person name="Ramsay J.P."/>
            <person name="Wang P."/>
            <person name="Terpolilli J."/>
        </authorList>
    </citation>
    <scope>NUCLEOTIDE SEQUENCE [LARGE SCALE GENOMIC DNA]</scope>
    <source>
        <strain evidence="3">WSM5005</strain>
        <plasmid evidence="3">pl2WSM5005</plasmid>
    </source>
</reference>